<comment type="caution">
    <text evidence="1">The sequence shown here is derived from an EMBL/GenBank/DDBJ whole genome shotgun (WGS) entry which is preliminary data.</text>
</comment>
<evidence type="ECO:0000313" key="2">
    <source>
        <dbReference type="Proteomes" id="UP000187455"/>
    </source>
</evidence>
<keyword evidence="2" id="KW-1185">Reference proteome</keyword>
<protein>
    <submittedName>
        <fullName evidence="1">Uncharacterized protein</fullName>
    </submittedName>
</protein>
<name>A0A1R0H610_9FUNG</name>
<reference evidence="1 2" key="1">
    <citation type="journal article" date="2016" name="Mol. Biol. Evol.">
        <title>Genome-Wide Survey of Gut Fungi (Harpellales) Reveals the First Horizontally Transferred Ubiquitin Gene from a Mosquito Host.</title>
        <authorList>
            <person name="Wang Y."/>
            <person name="White M.M."/>
            <person name="Kvist S."/>
            <person name="Moncalvo J.M."/>
        </authorList>
    </citation>
    <scope>NUCLEOTIDE SEQUENCE [LARGE SCALE GENOMIC DNA]</scope>
    <source>
        <strain evidence="1 2">ALG-7-W6</strain>
    </source>
</reference>
<gene>
    <name evidence="1" type="ORF">AYI68_g1310</name>
</gene>
<evidence type="ECO:0000313" key="1">
    <source>
        <dbReference type="EMBL" id="OLY84528.1"/>
    </source>
</evidence>
<dbReference type="Proteomes" id="UP000187455">
    <property type="component" value="Unassembled WGS sequence"/>
</dbReference>
<accession>A0A1R0H610</accession>
<dbReference type="EMBL" id="LSSL01000467">
    <property type="protein sequence ID" value="OLY84528.1"/>
    <property type="molecule type" value="Genomic_DNA"/>
</dbReference>
<organism evidence="1 2">
    <name type="scientific">Smittium mucronatum</name>
    <dbReference type="NCBI Taxonomy" id="133383"/>
    <lineage>
        <taxon>Eukaryota</taxon>
        <taxon>Fungi</taxon>
        <taxon>Fungi incertae sedis</taxon>
        <taxon>Zoopagomycota</taxon>
        <taxon>Kickxellomycotina</taxon>
        <taxon>Harpellomycetes</taxon>
        <taxon>Harpellales</taxon>
        <taxon>Legeriomycetaceae</taxon>
        <taxon>Smittium</taxon>
    </lineage>
</organism>
<sequence length="445" mass="51764">MEHPISSVPPKSQIHNDLEDFSNYVVLQNFQFSYILRFNLVSGFLALHQSELVRKRLHFLSPQRIRNAKHELIKISIEQSDLFSDYINYFHRKYIEVGTFSRLIPLAAVLINASAIKFYKLESKASSKYSKLLRDFEFSSLNTENPSLYKPLLNSLSLIKQESIHENLKENDCAINMAPYSITEFDIYPWLASKFSSPLKYSCKTSHNFSTLICKNYLNIHFEKEAIKPSQFSKPNSNYKYNQSMHKTFEKKLAPQNSAQFKNHLQPSDGVYSSGNLNSYNNLNLGAQFYDFHTLINDKTHIKGIKNETKFNLQIDSSFKEKSYSAGKDTQLDFVTYNAKNQISFSDFAKIKDNHQPMEPYIPPSSKVLHCNSQPDFFSSSQPYSLSNDITPISSNPYSEFLKRLNDKEFLRKNYSASKNKLVYRIKKSNIQFRIFDKERLTKQK</sequence>
<dbReference type="AlphaFoldDB" id="A0A1R0H610"/>
<proteinExistence type="predicted"/>